<reference evidence="1" key="1">
    <citation type="journal article" date="2015" name="Nature">
        <title>Complex archaea that bridge the gap between prokaryotes and eukaryotes.</title>
        <authorList>
            <person name="Spang A."/>
            <person name="Saw J.H."/>
            <person name="Jorgensen S.L."/>
            <person name="Zaremba-Niedzwiedzka K."/>
            <person name="Martijn J."/>
            <person name="Lind A.E."/>
            <person name="van Eijk R."/>
            <person name="Schleper C."/>
            <person name="Guy L."/>
            <person name="Ettema T.J."/>
        </authorList>
    </citation>
    <scope>NUCLEOTIDE SEQUENCE</scope>
</reference>
<feature type="non-terminal residue" evidence="1">
    <location>
        <position position="246"/>
    </location>
</feature>
<name>A0A0F9G6C9_9ZZZZ</name>
<evidence type="ECO:0000313" key="1">
    <source>
        <dbReference type="EMBL" id="KKL94263.1"/>
    </source>
</evidence>
<accession>A0A0F9G6C9</accession>
<protein>
    <submittedName>
        <fullName evidence="1">Uncharacterized protein</fullName>
    </submittedName>
</protein>
<gene>
    <name evidence="1" type="ORF">LCGC14_1866440</name>
</gene>
<proteinExistence type="predicted"/>
<dbReference type="AlphaFoldDB" id="A0A0F9G6C9"/>
<sequence>MARADTPTLLALDRFAQILGINGAHFNMAQKSNLMPARGSCTDIWMQFSWQEADRVSRDDLAMTINEVESEIAEAIGFWPAPMWISDEMHQFPRHYRRTVIGSGINVRGFHKGFRAKWGKFIQAGQRAVTLIDTATVVGGELVYSDEDGDGLAETATITVTTTVTDICEVKVYFTDENGAQEWEIRPARSKTLAAGVATLVFWAWQFVLPATWDQLTTENDIEAVDFTVAANLAIGVEVYREFTDF</sequence>
<dbReference type="EMBL" id="LAZR01018971">
    <property type="protein sequence ID" value="KKL94263.1"/>
    <property type="molecule type" value="Genomic_DNA"/>
</dbReference>
<organism evidence="1">
    <name type="scientific">marine sediment metagenome</name>
    <dbReference type="NCBI Taxonomy" id="412755"/>
    <lineage>
        <taxon>unclassified sequences</taxon>
        <taxon>metagenomes</taxon>
        <taxon>ecological metagenomes</taxon>
    </lineage>
</organism>
<comment type="caution">
    <text evidence="1">The sequence shown here is derived from an EMBL/GenBank/DDBJ whole genome shotgun (WGS) entry which is preliminary data.</text>
</comment>